<evidence type="ECO:0000313" key="2">
    <source>
        <dbReference type="EMBL" id="KAH0576854.1"/>
    </source>
</evidence>
<gene>
    <name evidence="1" type="ORF">SS50377_14831</name>
    <name evidence="2" type="ORF">SS50377_20200</name>
</gene>
<reference evidence="1 2" key="1">
    <citation type="journal article" date="2014" name="PLoS Genet.">
        <title>The Genome of Spironucleus salmonicida Highlights a Fish Pathogen Adapted to Fluctuating Environments.</title>
        <authorList>
            <person name="Xu F."/>
            <person name="Jerlstrom-Hultqvist J."/>
            <person name="Einarsson E."/>
            <person name="Astvaldsson A."/>
            <person name="Svard S.G."/>
            <person name="Andersson J.O."/>
        </authorList>
    </citation>
    <scope>NUCLEOTIDE SEQUENCE</scope>
    <source>
        <strain evidence="2">ATCC 50377</strain>
    </source>
</reference>
<organism evidence="1">
    <name type="scientific">Spironucleus salmonicida</name>
    <dbReference type="NCBI Taxonomy" id="348837"/>
    <lineage>
        <taxon>Eukaryota</taxon>
        <taxon>Metamonada</taxon>
        <taxon>Diplomonadida</taxon>
        <taxon>Hexamitidae</taxon>
        <taxon>Hexamitinae</taxon>
        <taxon>Spironucleus</taxon>
    </lineage>
</organism>
<keyword evidence="3" id="KW-1185">Reference proteome</keyword>
<dbReference type="AlphaFoldDB" id="V6LKU8"/>
<reference evidence="2" key="2">
    <citation type="submission" date="2020-12" db="EMBL/GenBank/DDBJ databases">
        <title>New Spironucleus salmonicida genome in near-complete chromosomes.</title>
        <authorList>
            <person name="Xu F."/>
            <person name="Kurt Z."/>
            <person name="Jimenez-Gonzalez A."/>
            <person name="Astvaldsson A."/>
            <person name="Andersson J.O."/>
            <person name="Svard S.G."/>
        </authorList>
    </citation>
    <scope>NUCLEOTIDE SEQUENCE</scope>
    <source>
        <strain evidence="2">ATCC 50377</strain>
    </source>
</reference>
<dbReference type="EMBL" id="AUWU02000001">
    <property type="protein sequence ID" value="KAH0576854.1"/>
    <property type="molecule type" value="Genomic_DNA"/>
</dbReference>
<name>V6LKU8_9EUKA</name>
<proteinExistence type="predicted"/>
<accession>V6LKU8</accession>
<evidence type="ECO:0000313" key="3">
    <source>
        <dbReference type="Proteomes" id="UP000018208"/>
    </source>
</evidence>
<dbReference type="VEuPathDB" id="GiardiaDB:SS50377_20200"/>
<sequence>MFNVEELVDEGTEEAFVVYKQNCDLQPLDFDLESVIRFIGVLTNKNSQEDKLRYFRRNLGVPLNDATIFMIASLASKKIYYTIDQLMKDFGTLYYYATDGDIIEEDFEPDEYE</sequence>
<dbReference type="EMBL" id="KI546100">
    <property type="protein sequence ID" value="EST45255.1"/>
    <property type="molecule type" value="Genomic_DNA"/>
</dbReference>
<protein>
    <submittedName>
        <fullName evidence="1">Uncharacterized protein</fullName>
    </submittedName>
</protein>
<evidence type="ECO:0000313" key="1">
    <source>
        <dbReference type="EMBL" id="EST45255.1"/>
    </source>
</evidence>
<dbReference type="Proteomes" id="UP000018208">
    <property type="component" value="Unassembled WGS sequence"/>
</dbReference>